<feature type="non-terminal residue" evidence="2">
    <location>
        <position position="186"/>
    </location>
</feature>
<reference evidence="2" key="2">
    <citation type="submission" date="2023-04" db="EMBL/GenBank/DDBJ databases">
        <authorList>
            <person name="Bu L."/>
            <person name="Lu L."/>
            <person name="Laidemitt M.R."/>
            <person name="Zhang S.M."/>
            <person name="Mutuku M."/>
            <person name="Mkoji G."/>
            <person name="Steinauer M."/>
            <person name="Loker E.S."/>
        </authorList>
    </citation>
    <scope>NUCLEOTIDE SEQUENCE</scope>
    <source>
        <strain evidence="2">KasaAsao</strain>
        <tissue evidence="2">Whole Snail</tissue>
    </source>
</reference>
<feature type="domain" description="ATPase dynein-related AAA" evidence="1">
    <location>
        <begin position="23"/>
        <end position="129"/>
    </location>
</feature>
<dbReference type="GO" id="GO:0030286">
    <property type="term" value="C:dynein complex"/>
    <property type="evidence" value="ECO:0007669"/>
    <property type="project" value="InterPro"/>
</dbReference>
<sequence length="186" mass="21364">ILEKALTSLYNQGVQNEFYQPVHVYVMNPKSITVNELYGGVDKQTLEWKDGLMGLTVRFCVNDTTKDHQWIVCDGPVDALWIENMNTVLDDNKMLCLANSERIKFTPYIHMIFEVQDLAVASPATVSRCGMVYVDPDELKWLPFVKTWLDKWGKNMSPEAPAYLLKLFEIYVEDGLNLSPKNVLRL</sequence>
<dbReference type="Pfam" id="PF07728">
    <property type="entry name" value="AAA_5"/>
    <property type="match status" value="1"/>
</dbReference>
<dbReference type="EMBL" id="JASAOG010000234">
    <property type="protein sequence ID" value="KAK0042734.1"/>
    <property type="molecule type" value="Genomic_DNA"/>
</dbReference>
<organism evidence="2 3">
    <name type="scientific">Biomphalaria pfeifferi</name>
    <name type="common">Bloodfluke planorb</name>
    <name type="synonym">Freshwater snail</name>
    <dbReference type="NCBI Taxonomy" id="112525"/>
    <lineage>
        <taxon>Eukaryota</taxon>
        <taxon>Metazoa</taxon>
        <taxon>Spiralia</taxon>
        <taxon>Lophotrochozoa</taxon>
        <taxon>Mollusca</taxon>
        <taxon>Gastropoda</taxon>
        <taxon>Heterobranchia</taxon>
        <taxon>Euthyneura</taxon>
        <taxon>Panpulmonata</taxon>
        <taxon>Hygrophila</taxon>
        <taxon>Lymnaeoidea</taxon>
        <taxon>Planorbidae</taxon>
        <taxon>Biomphalaria</taxon>
    </lineage>
</organism>
<dbReference type="GO" id="GO:0007018">
    <property type="term" value="P:microtubule-based movement"/>
    <property type="evidence" value="ECO:0007669"/>
    <property type="project" value="InterPro"/>
</dbReference>
<evidence type="ECO:0000313" key="2">
    <source>
        <dbReference type="EMBL" id="KAK0042734.1"/>
    </source>
</evidence>
<accession>A0AAD8AUK7</accession>
<evidence type="ECO:0000313" key="3">
    <source>
        <dbReference type="Proteomes" id="UP001233172"/>
    </source>
</evidence>
<gene>
    <name evidence="2" type="ORF">Bpfe_027884</name>
</gene>
<proteinExistence type="predicted"/>
<dbReference type="Proteomes" id="UP001233172">
    <property type="component" value="Unassembled WGS sequence"/>
</dbReference>
<reference evidence="2" key="1">
    <citation type="journal article" date="2023" name="PLoS Negl. Trop. Dis.">
        <title>A genome sequence for Biomphalaria pfeifferi, the major vector snail for the human-infecting parasite Schistosoma mansoni.</title>
        <authorList>
            <person name="Bu L."/>
            <person name="Lu L."/>
            <person name="Laidemitt M.R."/>
            <person name="Zhang S.M."/>
            <person name="Mutuku M."/>
            <person name="Mkoji G."/>
            <person name="Steinauer M."/>
            <person name="Loker E.S."/>
        </authorList>
    </citation>
    <scope>NUCLEOTIDE SEQUENCE</scope>
    <source>
        <strain evidence="2">KasaAsao</strain>
    </source>
</reference>
<keyword evidence="3" id="KW-1185">Reference proteome</keyword>
<dbReference type="Gene3D" id="3.40.50.300">
    <property type="entry name" value="P-loop containing nucleotide triphosphate hydrolases"/>
    <property type="match status" value="1"/>
</dbReference>
<dbReference type="GO" id="GO:0051959">
    <property type="term" value="F:dynein light intermediate chain binding"/>
    <property type="evidence" value="ECO:0007669"/>
    <property type="project" value="InterPro"/>
</dbReference>
<dbReference type="InterPro" id="IPR011704">
    <property type="entry name" value="ATPase_dyneun-rel_AAA"/>
</dbReference>
<dbReference type="GO" id="GO:0045505">
    <property type="term" value="F:dynein intermediate chain binding"/>
    <property type="evidence" value="ECO:0007669"/>
    <property type="project" value="InterPro"/>
</dbReference>
<dbReference type="InterPro" id="IPR026983">
    <property type="entry name" value="DHC"/>
</dbReference>
<dbReference type="GO" id="GO:0016887">
    <property type="term" value="F:ATP hydrolysis activity"/>
    <property type="evidence" value="ECO:0007669"/>
    <property type="project" value="InterPro"/>
</dbReference>
<dbReference type="AlphaFoldDB" id="A0AAD8AUK7"/>
<dbReference type="GO" id="GO:0005524">
    <property type="term" value="F:ATP binding"/>
    <property type="evidence" value="ECO:0007669"/>
    <property type="project" value="InterPro"/>
</dbReference>
<comment type="caution">
    <text evidence="2">The sequence shown here is derived from an EMBL/GenBank/DDBJ whole genome shotgun (WGS) entry which is preliminary data.</text>
</comment>
<name>A0AAD8AUK7_BIOPF</name>
<dbReference type="PANTHER" id="PTHR22878">
    <property type="entry name" value="DYNEIN HEAVY CHAIN 6, AXONEMAL-LIKE-RELATED"/>
    <property type="match status" value="1"/>
</dbReference>
<dbReference type="PANTHER" id="PTHR22878:SF68">
    <property type="entry name" value="DYNEIN HEAVY CHAIN 6, AXONEMAL-LIKE"/>
    <property type="match status" value="1"/>
</dbReference>
<evidence type="ECO:0000259" key="1">
    <source>
        <dbReference type="Pfam" id="PF07728"/>
    </source>
</evidence>
<protein>
    <submittedName>
        <fullName evidence="2">Dynein heavy chain 6 axonemal</fullName>
    </submittedName>
</protein>
<dbReference type="InterPro" id="IPR027417">
    <property type="entry name" value="P-loop_NTPase"/>
</dbReference>